<evidence type="ECO:0000256" key="3">
    <source>
        <dbReference type="ARBA" id="ARBA00022475"/>
    </source>
</evidence>
<feature type="region of interest" description="Disordered" evidence="9">
    <location>
        <begin position="1"/>
        <end position="21"/>
    </location>
</feature>
<dbReference type="Pfam" id="PF13677">
    <property type="entry name" value="MotB_plug"/>
    <property type="match status" value="1"/>
</dbReference>
<reference evidence="12 13" key="1">
    <citation type="submission" date="2019-07" db="EMBL/GenBank/DDBJ databases">
        <title>Georgenia wutianyii sp. nov. and Georgenia *** sp. nov. isolated from plateau pika (Ochotona curzoniae) in the Qinghai-Tibet plateau of China.</title>
        <authorList>
            <person name="Tian Z."/>
        </authorList>
    </citation>
    <scope>NUCLEOTIDE SEQUENCE [LARGE SCALE GENOMIC DNA]</scope>
    <source>
        <strain evidence="12 13">Z446</strain>
    </source>
</reference>
<keyword evidence="6 7" id="KW-0472">Membrane</keyword>
<dbReference type="Gene3D" id="3.30.1330.60">
    <property type="entry name" value="OmpA-like domain"/>
    <property type="match status" value="1"/>
</dbReference>
<dbReference type="CDD" id="cd07185">
    <property type="entry name" value="OmpA_C-like"/>
    <property type="match status" value="1"/>
</dbReference>
<keyword evidence="8" id="KW-0175">Coiled coil</keyword>
<dbReference type="InterPro" id="IPR036737">
    <property type="entry name" value="OmpA-like_sf"/>
</dbReference>
<evidence type="ECO:0000256" key="10">
    <source>
        <dbReference type="SAM" id="Phobius"/>
    </source>
</evidence>
<comment type="subcellular location">
    <subcellularLocation>
        <location evidence="1">Cell membrane</location>
        <topology evidence="1">Single-pass membrane protein</topology>
    </subcellularLocation>
</comment>
<dbReference type="EMBL" id="VJXR01000020">
    <property type="protein sequence ID" value="TRW45637.1"/>
    <property type="molecule type" value="Genomic_DNA"/>
</dbReference>
<evidence type="ECO:0000256" key="9">
    <source>
        <dbReference type="SAM" id="MobiDB-lite"/>
    </source>
</evidence>
<dbReference type="InterPro" id="IPR025713">
    <property type="entry name" value="MotB-like_N_dom"/>
</dbReference>
<evidence type="ECO:0000256" key="5">
    <source>
        <dbReference type="ARBA" id="ARBA00022989"/>
    </source>
</evidence>
<evidence type="ECO:0000259" key="11">
    <source>
        <dbReference type="PROSITE" id="PS51123"/>
    </source>
</evidence>
<feature type="transmembrane region" description="Helical" evidence="10">
    <location>
        <begin position="29"/>
        <end position="49"/>
    </location>
</feature>
<evidence type="ECO:0000256" key="4">
    <source>
        <dbReference type="ARBA" id="ARBA00022692"/>
    </source>
</evidence>
<accession>A0A552WSD7</accession>
<protein>
    <submittedName>
        <fullName evidence="12">OmpA family protein</fullName>
    </submittedName>
</protein>
<sequence length="285" mass="30943">MRPARRGRRGRGGDSHEEEENTERWTVSYMDMVTVMMCLFIVLFAISQVDQQKFYALRDSLAATFGQPPGATLQVLDGGQGVLAADSVVPDPPDVTNYSGGPVQGAEDAGNIQKARQEVADLKELQRLIQEALEQRQVASDVSFAITERGLIIGLVSADVFFSAESAVMTDQALQVIDALSPVLAPRPYELSVEGHANNLPTLRYPTNWELSADRASQVLRRMVEHGGVAPERMRSVGLGDAHPLAAEGLDPLEVNRRVDIVVLSDAPEAVRVLMPQVVAEMEGA</sequence>
<organism evidence="12 13">
    <name type="scientific">Georgenia yuyongxinii</name>
    <dbReference type="NCBI Taxonomy" id="2589797"/>
    <lineage>
        <taxon>Bacteria</taxon>
        <taxon>Bacillati</taxon>
        <taxon>Actinomycetota</taxon>
        <taxon>Actinomycetes</taxon>
        <taxon>Micrococcales</taxon>
        <taxon>Bogoriellaceae</taxon>
        <taxon>Georgenia</taxon>
    </lineage>
</organism>
<keyword evidence="4 10" id="KW-0812">Transmembrane</keyword>
<dbReference type="PANTHER" id="PTHR30329:SF21">
    <property type="entry name" value="LIPOPROTEIN YIAD-RELATED"/>
    <property type="match status" value="1"/>
</dbReference>
<dbReference type="PANTHER" id="PTHR30329">
    <property type="entry name" value="STATOR ELEMENT OF FLAGELLAR MOTOR COMPLEX"/>
    <property type="match status" value="1"/>
</dbReference>
<proteinExistence type="inferred from homology"/>
<comment type="caution">
    <text evidence="12">The sequence shown here is derived from an EMBL/GenBank/DDBJ whole genome shotgun (WGS) entry which is preliminary data.</text>
</comment>
<evidence type="ECO:0000256" key="2">
    <source>
        <dbReference type="ARBA" id="ARBA00008914"/>
    </source>
</evidence>
<evidence type="ECO:0000313" key="13">
    <source>
        <dbReference type="Proteomes" id="UP000318693"/>
    </source>
</evidence>
<evidence type="ECO:0000256" key="7">
    <source>
        <dbReference type="PROSITE-ProRule" id="PRU00473"/>
    </source>
</evidence>
<dbReference type="SUPFAM" id="SSF103088">
    <property type="entry name" value="OmpA-like"/>
    <property type="match status" value="1"/>
</dbReference>
<feature type="domain" description="OmpA-like" evidence="11">
    <location>
        <begin position="149"/>
        <end position="267"/>
    </location>
</feature>
<dbReference type="PROSITE" id="PS51123">
    <property type="entry name" value="OMPA_2"/>
    <property type="match status" value="1"/>
</dbReference>
<dbReference type="RefSeq" id="WP_143418187.1">
    <property type="nucleotide sequence ID" value="NZ_VJXR01000020.1"/>
</dbReference>
<dbReference type="Proteomes" id="UP000318693">
    <property type="component" value="Unassembled WGS sequence"/>
</dbReference>
<evidence type="ECO:0000313" key="12">
    <source>
        <dbReference type="EMBL" id="TRW45637.1"/>
    </source>
</evidence>
<evidence type="ECO:0000256" key="6">
    <source>
        <dbReference type="ARBA" id="ARBA00023136"/>
    </source>
</evidence>
<dbReference type="InterPro" id="IPR050330">
    <property type="entry name" value="Bact_OuterMem_StrucFunc"/>
</dbReference>
<name>A0A552WSD7_9MICO</name>
<gene>
    <name evidence="12" type="ORF">FJ693_08900</name>
</gene>
<keyword evidence="3" id="KW-1003">Cell membrane</keyword>
<feature type="coiled-coil region" evidence="8">
    <location>
        <begin position="112"/>
        <end position="142"/>
    </location>
</feature>
<dbReference type="GO" id="GO:0005886">
    <property type="term" value="C:plasma membrane"/>
    <property type="evidence" value="ECO:0007669"/>
    <property type="project" value="UniProtKB-SubCell"/>
</dbReference>
<evidence type="ECO:0000256" key="8">
    <source>
        <dbReference type="SAM" id="Coils"/>
    </source>
</evidence>
<keyword evidence="13" id="KW-1185">Reference proteome</keyword>
<feature type="compositionally biased region" description="Basic residues" evidence="9">
    <location>
        <begin position="1"/>
        <end position="10"/>
    </location>
</feature>
<dbReference type="InterPro" id="IPR006665">
    <property type="entry name" value="OmpA-like"/>
</dbReference>
<evidence type="ECO:0000256" key="1">
    <source>
        <dbReference type="ARBA" id="ARBA00004162"/>
    </source>
</evidence>
<comment type="similarity">
    <text evidence="2">Belongs to the MotB family.</text>
</comment>
<dbReference type="AlphaFoldDB" id="A0A552WSD7"/>
<dbReference type="Pfam" id="PF00691">
    <property type="entry name" value="OmpA"/>
    <property type="match status" value="1"/>
</dbReference>
<keyword evidence="5 10" id="KW-1133">Transmembrane helix</keyword>